<dbReference type="NCBIfam" id="TIGR02532">
    <property type="entry name" value="IV_pilin_GFxxxE"/>
    <property type="match status" value="1"/>
</dbReference>
<keyword evidence="1" id="KW-0472">Membrane</keyword>
<keyword evidence="1" id="KW-0812">Transmembrane</keyword>
<gene>
    <name evidence="2" type="ORF">IFO71_20045</name>
</gene>
<dbReference type="RefSeq" id="WP_192031467.1">
    <property type="nucleotide sequence ID" value="NZ_JACYTR010000078.1"/>
</dbReference>
<name>A0AAW3ZSN8_9GAMM</name>
<dbReference type="InterPro" id="IPR031982">
    <property type="entry name" value="PilE-like"/>
</dbReference>
<comment type="caution">
    <text evidence="2">The sequence shown here is derived from an EMBL/GenBank/DDBJ whole genome shotgun (WGS) entry which is preliminary data.</text>
</comment>
<dbReference type="AlphaFoldDB" id="A0AAW3ZSN8"/>
<evidence type="ECO:0000256" key="1">
    <source>
        <dbReference type="SAM" id="Phobius"/>
    </source>
</evidence>
<feature type="transmembrane region" description="Helical" evidence="1">
    <location>
        <begin position="24"/>
        <end position="47"/>
    </location>
</feature>
<dbReference type="Proteomes" id="UP000613768">
    <property type="component" value="Unassembled WGS sequence"/>
</dbReference>
<dbReference type="GO" id="GO:0043683">
    <property type="term" value="P:type IV pilus assembly"/>
    <property type="evidence" value="ECO:0007669"/>
    <property type="project" value="InterPro"/>
</dbReference>
<proteinExistence type="predicted"/>
<accession>A0AAW3ZSN8</accession>
<dbReference type="PROSITE" id="PS00409">
    <property type="entry name" value="PROKAR_NTER_METHYL"/>
    <property type="match status" value="1"/>
</dbReference>
<keyword evidence="3" id="KW-1185">Reference proteome</keyword>
<protein>
    <submittedName>
        <fullName evidence="2">Prepilin-type N-terminal cleavage/methylation domain-containing protein</fullName>
    </submittedName>
</protein>
<sequence length="146" mass="15954">MTTKSINAGVLRRPAQVSGRNSGFTLIELTVVVTIIGILAAIAIPAYNEQVRKTRRADLTVNLSEIVQSKERFFTLNSTYINSPCRDSNDFYTIVCVDGPAAFSVTATRTAGQPQDGDACGTFITDQTGRKQIQDQKPGYEADDCW</sequence>
<dbReference type="Gene3D" id="3.30.700.10">
    <property type="entry name" value="Glycoprotein, Type 4 Pilin"/>
    <property type="match status" value="1"/>
</dbReference>
<dbReference type="PANTHER" id="PTHR30093:SF47">
    <property type="entry name" value="TYPE IV PILUS NON-CORE MINOR PILIN PILE"/>
    <property type="match status" value="1"/>
</dbReference>
<dbReference type="Pfam" id="PF07963">
    <property type="entry name" value="N_methyl"/>
    <property type="match status" value="1"/>
</dbReference>
<organism evidence="2 3">
    <name type="scientific">Pseudomarimonas arenosa</name>
    <dbReference type="NCBI Taxonomy" id="2774145"/>
    <lineage>
        <taxon>Bacteria</taxon>
        <taxon>Pseudomonadati</taxon>
        <taxon>Pseudomonadota</taxon>
        <taxon>Gammaproteobacteria</taxon>
        <taxon>Lysobacterales</taxon>
        <taxon>Lysobacteraceae</taxon>
        <taxon>Pseudomarimonas</taxon>
    </lineage>
</organism>
<keyword evidence="1" id="KW-1133">Transmembrane helix</keyword>
<dbReference type="PANTHER" id="PTHR30093">
    <property type="entry name" value="GENERAL SECRETION PATHWAY PROTEIN G"/>
    <property type="match status" value="1"/>
</dbReference>
<dbReference type="Pfam" id="PF16732">
    <property type="entry name" value="ComP_DUS"/>
    <property type="match status" value="1"/>
</dbReference>
<dbReference type="EMBL" id="JACYTR010000078">
    <property type="protein sequence ID" value="MBD8528047.1"/>
    <property type="molecule type" value="Genomic_DNA"/>
</dbReference>
<evidence type="ECO:0000313" key="2">
    <source>
        <dbReference type="EMBL" id="MBD8528047.1"/>
    </source>
</evidence>
<dbReference type="InterPro" id="IPR012902">
    <property type="entry name" value="N_methyl_site"/>
</dbReference>
<evidence type="ECO:0000313" key="3">
    <source>
        <dbReference type="Proteomes" id="UP000613768"/>
    </source>
</evidence>
<reference evidence="2 3" key="1">
    <citation type="submission" date="2020-09" db="EMBL/GenBank/DDBJ databases">
        <title>Pseudoxanthomonas sp. CAU 1598 isolated from sand of Yaerae Beach.</title>
        <authorList>
            <person name="Kim W."/>
        </authorList>
    </citation>
    <scope>NUCLEOTIDE SEQUENCE [LARGE SCALE GENOMIC DNA]</scope>
    <source>
        <strain evidence="2 3">CAU 1598</strain>
    </source>
</reference>
<dbReference type="InterPro" id="IPR045584">
    <property type="entry name" value="Pilin-like"/>
</dbReference>
<dbReference type="SUPFAM" id="SSF54523">
    <property type="entry name" value="Pili subunits"/>
    <property type="match status" value="1"/>
</dbReference>